<feature type="compositionally biased region" description="Polar residues" evidence="1">
    <location>
        <begin position="78"/>
        <end position="94"/>
    </location>
</feature>
<protein>
    <submittedName>
        <fullName evidence="2">Uncharacterized protein</fullName>
    </submittedName>
</protein>
<evidence type="ECO:0000313" key="2">
    <source>
        <dbReference type="EMBL" id="KAG2108994.1"/>
    </source>
</evidence>
<dbReference type="RefSeq" id="XP_041293237.1">
    <property type="nucleotide sequence ID" value="XM_041441451.1"/>
</dbReference>
<feature type="region of interest" description="Disordered" evidence="1">
    <location>
        <begin position="160"/>
        <end position="194"/>
    </location>
</feature>
<dbReference type="Proteomes" id="UP000823399">
    <property type="component" value="Unassembled WGS sequence"/>
</dbReference>
<evidence type="ECO:0000313" key="3">
    <source>
        <dbReference type="Proteomes" id="UP000823399"/>
    </source>
</evidence>
<dbReference type="OrthoDB" id="2673438at2759"/>
<sequence length="512" mass="56367">MADSQAWQAQFGHQPWFDPQTSTHGLQLQSQPDLDLITVPGNGDSDPQTDQGLYHVNYSMPQSQTLTRGSRGHPGFNSEASMSQPESTQPEGQNSGLIILSLPQWQPMVPAQFGGLNPRPVPQLVPAQLEVSLNLGRFPPLLPQWHPQFEGPSSGIIPPSLPQWQAPVPQSAPVQYGSSSLGLPPSQPQLQAPPSFDSQHFHPCFSLSDTHSSEPPITTFQANITENLGHVRSIRTSHKRDSQWFTAFGDTKHAHPTGTHGASKMEPVTIAPDVLKNKKKLAHSSMMQRVFEMGLFPTPDEITTTVNAALDTAIGSDVGLNAWKMTHEGQLFIGRLKGIVKNIHSDFQKAVPTVVLASNQSLAELLMTNADMQASQNARFGNLVENTSSFDVNIRWPVEDGHVESVHAPLAHSSVTALLEYMLVTKKYLDYLRTNTGNWKTHFGHAFTFSAAICCLELEKLSHAGWENAVANDFPINRVKAVYDQYVDYISSLVGDRKSIFDQMLSGMYRKA</sequence>
<feature type="compositionally biased region" description="Polar residues" evidence="1">
    <location>
        <begin position="19"/>
        <end position="32"/>
    </location>
</feature>
<comment type="caution">
    <text evidence="2">The sequence shown here is derived from an EMBL/GenBank/DDBJ whole genome shotgun (WGS) entry which is preliminary data.</text>
</comment>
<gene>
    <name evidence="2" type="ORF">F5147DRAFT_773329</name>
</gene>
<dbReference type="GeneID" id="64703710"/>
<proteinExistence type="predicted"/>
<name>A0A9P7F7I8_9AGAM</name>
<organism evidence="2 3">
    <name type="scientific">Suillus discolor</name>
    <dbReference type="NCBI Taxonomy" id="1912936"/>
    <lineage>
        <taxon>Eukaryota</taxon>
        <taxon>Fungi</taxon>
        <taxon>Dikarya</taxon>
        <taxon>Basidiomycota</taxon>
        <taxon>Agaricomycotina</taxon>
        <taxon>Agaricomycetes</taxon>
        <taxon>Agaricomycetidae</taxon>
        <taxon>Boletales</taxon>
        <taxon>Suillineae</taxon>
        <taxon>Suillaceae</taxon>
        <taxon>Suillus</taxon>
    </lineage>
</organism>
<feature type="compositionally biased region" description="Polar residues" evidence="1">
    <location>
        <begin position="59"/>
        <end position="68"/>
    </location>
</feature>
<reference evidence="2" key="1">
    <citation type="journal article" date="2020" name="New Phytol.">
        <title>Comparative genomics reveals dynamic genome evolution in host specialist ectomycorrhizal fungi.</title>
        <authorList>
            <person name="Lofgren L.A."/>
            <person name="Nguyen N.H."/>
            <person name="Vilgalys R."/>
            <person name="Ruytinx J."/>
            <person name="Liao H.L."/>
            <person name="Branco S."/>
            <person name="Kuo A."/>
            <person name="LaButti K."/>
            <person name="Lipzen A."/>
            <person name="Andreopoulos W."/>
            <person name="Pangilinan J."/>
            <person name="Riley R."/>
            <person name="Hundley H."/>
            <person name="Na H."/>
            <person name="Barry K."/>
            <person name="Grigoriev I.V."/>
            <person name="Stajich J.E."/>
            <person name="Kennedy P.G."/>
        </authorList>
    </citation>
    <scope>NUCLEOTIDE SEQUENCE</scope>
    <source>
        <strain evidence="2">FC423</strain>
    </source>
</reference>
<accession>A0A9P7F7I8</accession>
<dbReference type="EMBL" id="JABBWM010000025">
    <property type="protein sequence ID" value="KAG2108994.1"/>
    <property type="molecule type" value="Genomic_DNA"/>
</dbReference>
<feature type="compositionally biased region" description="Low complexity" evidence="1">
    <location>
        <begin position="177"/>
        <end position="194"/>
    </location>
</feature>
<keyword evidence="3" id="KW-1185">Reference proteome</keyword>
<dbReference type="AlphaFoldDB" id="A0A9P7F7I8"/>
<evidence type="ECO:0000256" key="1">
    <source>
        <dbReference type="SAM" id="MobiDB-lite"/>
    </source>
</evidence>
<feature type="region of interest" description="Disordered" evidence="1">
    <location>
        <begin position="1"/>
        <end position="94"/>
    </location>
</feature>